<gene>
    <name evidence="2" type="ORF">FYJ75_02835</name>
</gene>
<keyword evidence="1" id="KW-0472">Membrane</keyword>
<dbReference type="Proteomes" id="UP000474024">
    <property type="component" value="Unassembled WGS sequence"/>
</dbReference>
<name>A0A6L5YNA1_9FIRM</name>
<reference evidence="2 3" key="1">
    <citation type="submission" date="2019-08" db="EMBL/GenBank/DDBJ databases">
        <title>In-depth cultivation of the pig gut microbiome towards novel bacterial diversity and tailored functional studies.</title>
        <authorList>
            <person name="Wylensek D."/>
            <person name="Hitch T.C.A."/>
            <person name="Clavel T."/>
        </authorList>
    </citation>
    <scope>NUCLEOTIDE SEQUENCE [LARGE SCALE GENOMIC DNA]</scope>
    <source>
        <strain evidence="2 3">MUC/MUC-530-WT-4D</strain>
    </source>
</reference>
<protein>
    <recommendedName>
        <fullName evidence="4">Bypass of forespore C C-terminal domain-containing protein</fullName>
    </recommendedName>
</protein>
<proteinExistence type="predicted"/>
<accession>A0A6L5YNA1</accession>
<sequence>MKRNLSICIFLFFIVLLLISVIILFNDHKESEQLLPDSQETQNSESETVINSNKEIKSYQYIILEDQGRLSVYCSDNTTLYMNTGIPVNALTDELKSRLPSGICFETEEELYEFLENYSS</sequence>
<keyword evidence="1" id="KW-0812">Transmembrane</keyword>
<organism evidence="2 3">
    <name type="scientific">Roseburia porci</name>
    <dbReference type="NCBI Taxonomy" id="2605790"/>
    <lineage>
        <taxon>Bacteria</taxon>
        <taxon>Bacillati</taxon>
        <taxon>Bacillota</taxon>
        <taxon>Clostridia</taxon>
        <taxon>Lachnospirales</taxon>
        <taxon>Lachnospiraceae</taxon>
        <taxon>Roseburia</taxon>
    </lineage>
</organism>
<evidence type="ECO:0008006" key="4">
    <source>
        <dbReference type="Google" id="ProtNLM"/>
    </source>
</evidence>
<keyword evidence="3" id="KW-1185">Reference proteome</keyword>
<evidence type="ECO:0000313" key="2">
    <source>
        <dbReference type="EMBL" id="MST73973.1"/>
    </source>
</evidence>
<evidence type="ECO:0000256" key="1">
    <source>
        <dbReference type="SAM" id="Phobius"/>
    </source>
</evidence>
<feature type="transmembrane region" description="Helical" evidence="1">
    <location>
        <begin position="7"/>
        <end position="25"/>
    </location>
</feature>
<dbReference type="RefSeq" id="WP_154428658.1">
    <property type="nucleotide sequence ID" value="NZ_VUNI01000003.1"/>
</dbReference>
<comment type="caution">
    <text evidence="2">The sequence shown here is derived from an EMBL/GenBank/DDBJ whole genome shotgun (WGS) entry which is preliminary data.</text>
</comment>
<evidence type="ECO:0000313" key="3">
    <source>
        <dbReference type="Proteomes" id="UP000474024"/>
    </source>
</evidence>
<dbReference type="EMBL" id="VUNI01000003">
    <property type="protein sequence ID" value="MST73973.1"/>
    <property type="molecule type" value="Genomic_DNA"/>
</dbReference>
<keyword evidence="1" id="KW-1133">Transmembrane helix</keyword>
<dbReference type="AlphaFoldDB" id="A0A6L5YNA1"/>